<keyword evidence="3" id="KW-1133">Transmembrane helix</keyword>
<proteinExistence type="predicted"/>
<protein>
    <recommendedName>
        <fullName evidence="4">PNPLA domain-containing protein</fullName>
    </recommendedName>
</protein>
<feature type="transmembrane region" description="Helical" evidence="3">
    <location>
        <begin position="135"/>
        <end position="154"/>
    </location>
</feature>
<feature type="transmembrane region" description="Helical" evidence="3">
    <location>
        <begin position="624"/>
        <end position="647"/>
    </location>
</feature>
<dbReference type="Pfam" id="PF01734">
    <property type="entry name" value="Patatin"/>
    <property type="match status" value="1"/>
</dbReference>
<comment type="caution">
    <text evidence="5">The sequence shown here is derived from an EMBL/GenBank/DDBJ whole genome shotgun (WGS) entry which is preliminary data.</text>
</comment>
<organism evidence="5 6">
    <name type="scientific">Streptomyces cirratus</name>
    <dbReference type="NCBI Taxonomy" id="68187"/>
    <lineage>
        <taxon>Bacteria</taxon>
        <taxon>Bacillati</taxon>
        <taxon>Actinomycetota</taxon>
        <taxon>Actinomycetes</taxon>
        <taxon>Kitasatosporales</taxon>
        <taxon>Streptomycetaceae</taxon>
        <taxon>Streptomyces</taxon>
    </lineage>
</organism>
<accession>A0ABQ3F531</accession>
<evidence type="ECO:0000313" key="5">
    <source>
        <dbReference type="EMBL" id="GHB80845.1"/>
    </source>
</evidence>
<dbReference type="PANTHER" id="PTHR10728">
    <property type="entry name" value="CYTOSOLIC PHOSPHOLIPASE A2"/>
    <property type="match status" value="1"/>
</dbReference>
<feature type="transmembrane region" description="Helical" evidence="3">
    <location>
        <begin position="525"/>
        <end position="555"/>
    </location>
</feature>
<dbReference type="Proteomes" id="UP000642673">
    <property type="component" value="Unassembled WGS sequence"/>
</dbReference>
<feature type="transmembrane region" description="Helical" evidence="3">
    <location>
        <begin position="567"/>
        <end position="587"/>
    </location>
</feature>
<dbReference type="InterPro" id="IPR002641">
    <property type="entry name" value="PNPLA_dom"/>
</dbReference>
<feature type="region of interest" description="Disordered" evidence="2">
    <location>
        <begin position="259"/>
        <end position="294"/>
    </location>
</feature>
<feature type="transmembrane region" description="Helical" evidence="3">
    <location>
        <begin position="653"/>
        <end position="670"/>
    </location>
</feature>
<feature type="transmembrane region" description="Helical" evidence="3">
    <location>
        <begin position="416"/>
        <end position="439"/>
    </location>
</feature>
<feature type="transmembrane region" description="Helical" evidence="3">
    <location>
        <begin position="490"/>
        <end position="513"/>
    </location>
</feature>
<feature type="transmembrane region" description="Helical" evidence="3">
    <location>
        <begin position="198"/>
        <end position="217"/>
    </location>
</feature>
<dbReference type="PANTHER" id="PTHR10728:SF40">
    <property type="entry name" value="PATATIN FAMILY PROTEIN"/>
    <property type="match status" value="1"/>
</dbReference>
<name>A0ABQ3F531_9ACTN</name>
<dbReference type="SUPFAM" id="SSF52151">
    <property type="entry name" value="FabD/lysophospholipase-like"/>
    <property type="match status" value="2"/>
</dbReference>
<feature type="transmembrane region" description="Helical" evidence="3">
    <location>
        <begin position="103"/>
        <end position="123"/>
    </location>
</feature>
<evidence type="ECO:0000259" key="4">
    <source>
        <dbReference type="Pfam" id="PF01734"/>
    </source>
</evidence>
<keyword evidence="6" id="KW-1185">Reference proteome</keyword>
<evidence type="ECO:0000256" key="1">
    <source>
        <dbReference type="ARBA" id="ARBA00023098"/>
    </source>
</evidence>
<evidence type="ECO:0000256" key="3">
    <source>
        <dbReference type="SAM" id="Phobius"/>
    </source>
</evidence>
<evidence type="ECO:0000313" key="6">
    <source>
        <dbReference type="Proteomes" id="UP000642673"/>
    </source>
</evidence>
<sequence>MRRARIDYESRSGDYFACMSSAQTPLKLRDVPGWAVGLCLFGLAAGLFMILWYGADPPFRARPSEDGELLLQFAATADKARAIVKDGGGSKLFQDGLVLDWRWFIPGYGAALAGAFGLGHLLLYRKSTRLWAWRALLLTPVALAADCVENIFLWKALDRIKAAPDGPALPWAGVLRGAAERDLERNLQWATYFAQVKWALVIPLVAAAALIVVTLYCRRVQAPAFLESARDSHARPVVAHTNRPADETECQRTHPDVILPPAAPHDWEPLPEWTAPDPAHPHQAPAQEPDATTVTRWRTRAYQPPDRKPAELGFCVSGGGIRSASITLGALQALREQLLKADYLVAVSGGGYTAGALQLALTGARLKDADGNPSVRPGLAEPADAFAPGSPEEDHIRRHAKYLADTPKERMHAAGAVLRGMAVSFGMLALVFTVTGQFLNAFYSHLPLTDLHRFMPQVQAYAPTCQGPAVAKCPVSPQVVLPSFQLYPNAWHPVLALLGLAGLLSVGAAFVGARDMKSRPAWLRGIVNTIVAIALAVALISIVLPAVIWFFAWLAHEQGVVYNDGRGLSLLAALTATAAAVGTWFTVVHKTVKELKPDGEKAGLFGKGGPSLVVQVGAGWVKLLVCWLVLLLVAFFYLALMSWVAVYAGSWDVWWKAGIPIALVVLSLVIDQTTFSLHPFYRQRLASAFAVRRAVLKDGSVGALPYDYNHEPTPLDPYAERVQGFPQVIFAASAAISLRNRTAPGRPAVPFTFASDYCGGPDTGWVRTETLQKTAPALIGRDLTVQSAVAVSGAAFASAMGTQTMFMERLLALSNVRLGTWVPNPLYLAELAKYAPCRFMPRLPRVRRLRYQLQELVGWYSDTTPLLLCTDGGHFDNLGLVETLRLRCRTIYVIDSSGDTPPLATTLAQAVTLAYEDLGVKITFTGEGQNLLDLVPGSAAPLPPETPMAALNARFSATSVVRGTIEYPEPVQFSPGTPADTKGTIIFVKASLTRDMPYELLSYALREKAFPRQATFDQWFDHAQFDAYRELGHHIGTKAGAARPDRRRRKVLAWRLRKWQKPRK</sequence>
<keyword evidence="3" id="KW-0472">Membrane</keyword>
<dbReference type="EMBL" id="BMVP01000018">
    <property type="protein sequence ID" value="GHB80845.1"/>
    <property type="molecule type" value="Genomic_DNA"/>
</dbReference>
<keyword evidence="1" id="KW-0443">Lipid metabolism</keyword>
<keyword evidence="3" id="KW-0812">Transmembrane</keyword>
<gene>
    <name evidence="5" type="ORF">GCM10010347_59590</name>
</gene>
<feature type="transmembrane region" description="Helical" evidence="3">
    <location>
        <begin position="34"/>
        <end position="55"/>
    </location>
</feature>
<dbReference type="InterPro" id="IPR016035">
    <property type="entry name" value="Acyl_Trfase/lysoPLipase"/>
</dbReference>
<feature type="domain" description="PNPLA" evidence="4">
    <location>
        <begin position="315"/>
        <end position="369"/>
    </location>
</feature>
<feature type="compositionally biased region" description="Low complexity" evidence="2">
    <location>
        <begin position="275"/>
        <end position="291"/>
    </location>
</feature>
<reference evidence="6" key="1">
    <citation type="journal article" date="2019" name="Int. J. Syst. Evol. Microbiol.">
        <title>The Global Catalogue of Microorganisms (GCM) 10K type strain sequencing project: providing services to taxonomists for standard genome sequencing and annotation.</title>
        <authorList>
            <consortium name="The Broad Institute Genomics Platform"/>
            <consortium name="The Broad Institute Genome Sequencing Center for Infectious Disease"/>
            <person name="Wu L."/>
            <person name="Ma J."/>
        </authorList>
    </citation>
    <scope>NUCLEOTIDE SEQUENCE [LARGE SCALE GENOMIC DNA]</scope>
    <source>
        <strain evidence="6">JCM 4738</strain>
    </source>
</reference>
<evidence type="ECO:0000256" key="2">
    <source>
        <dbReference type="SAM" id="MobiDB-lite"/>
    </source>
</evidence>
<dbReference type="Gene3D" id="3.40.1090.10">
    <property type="entry name" value="Cytosolic phospholipase A2 catalytic domain"/>
    <property type="match status" value="1"/>
</dbReference>